<dbReference type="PROSITE" id="PS50943">
    <property type="entry name" value="HTH_CROC1"/>
    <property type="match status" value="1"/>
</dbReference>
<gene>
    <name evidence="2" type="ORF">FL857_06120</name>
</gene>
<dbReference type="Gene3D" id="1.10.260.40">
    <property type="entry name" value="lambda repressor-like DNA-binding domains"/>
    <property type="match status" value="1"/>
</dbReference>
<dbReference type="GO" id="GO:0003677">
    <property type="term" value="F:DNA binding"/>
    <property type="evidence" value="ECO:0007669"/>
    <property type="project" value="InterPro"/>
</dbReference>
<dbReference type="RefSeq" id="WP_144398189.1">
    <property type="nucleotide sequence ID" value="NZ_VJXW01000007.1"/>
</dbReference>
<dbReference type="CDD" id="cd00093">
    <property type="entry name" value="HTH_XRE"/>
    <property type="match status" value="1"/>
</dbReference>
<dbReference type="InterPro" id="IPR001387">
    <property type="entry name" value="Cro/C1-type_HTH"/>
</dbReference>
<organism evidence="2 3">
    <name type="scientific">Criibacterium bergeronii</name>
    <dbReference type="NCBI Taxonomy" id="1871336"/>
    <lineage>
        <taxon>Bacteria</taxon>
        <taxon>Bacillati</taxon>
        <taxon>Bacillota</taxon>
        <taxon>Clostridia</taxon>
        <taxon>Peptostreptococcales</taxon>
        <taxon>Filifactoraceae</taxon>
        <taxon>Criibacterium</taxon>
    </lineage>
</organism>
<comment type="caution">
    <text evidence="2">The sequence shown here is derived from an EMBL/GenBank/DDBJ whole genome shotgun (WGS) entry which is preliminary data.</text>
</comment>
<dbReference type="GO" id="GO:0045892">
    <property type="term" value="P:negative regulation of DNA-templated transcription"/>
    <property type="evidence" value="ECO:0007669"/>
    <property type="project" value="InterPro"/>
</dbReference>
<dbReference type="AlphaFoldDB" id="A0A552V712"/>
<dbReference type="OrthoDB" id="2062347at2"/>
<dbReference type="InterPro" id="IPR010744">
    <property type="entry name" value="Phage_CI_N"/>
</dbReference>
<dbReference type="InterPro" id="IPR010982">
    <property type="entry name" value="Lambda_DNA-bd_dom_sf"/>
</dbReference>
<protein>
    <submittedName>
        <fullName evidence="2">Bacteriophage CI repressor</fullName>
    </submittedName>
</protein>
<dbReference type="Pfam" id="PF07022">
    <property type="entry name" value="Phage_CI_repr"/>
    <property type="match status" value="1"/>
</dbReference>
<evidence type="ECO:0000313" key="2">
    <source>
        <dbReference type="EMBL" id="TRW26259.1"/>
    </source>
</evidence>
<reference evidence="2 3" key="1">
    <citation type="submission" date="2019-07" db="EMBL/GenBank/DDBJ databases">
        <title>Criibacterium bergeronii gen. nov., sp. nov. isolated from human clinical samples.</title>
        <authorList>
            <person name="Maheux A.F."/>
            <person name="Boudreau D.K."/>
            <person name="Berube E."/>
            <person name="Brodeur S."/>
            <person name="Bernard K.A."/>
            <person name="Abed J.Y."/>
            <person name="Ducrey E."/>
            <person name="Guay E.F."/>
            <person name="Raymond F."/>
            <person name="Corbeil J."/>
            <person name="Domingo M.-C."/>
            <person name="Roy P.H."/>
            <person name="Boissinot M."/>
            <person name="Tocheva E.I."/>
            <person name="Omar R.F."/>
        </authorList>
    </citation>
    <scope>NUCLEOTIDE SEQUENCE [LARGE SCALE GENOMIC DNA]</scope>
    <source>
        <strain evidence="2 3">CCRI-24246</strain>
    </source>
</reference>
<proteinExistence type="predicted"/>
<dbReference type="SMART" id="SM00530">
    <property type="entry name" value="HTH_XRE"/>
    <property type="match status" value="1"/>
</dbReference>
<dbReference type="SUPFAM" id="SSF47413">
    <property type="entry name" value="lambda repressor-like DNA-binding domains"/>
    <property type="match status" value="1"/>
</dbReference>
<evidence type="ECO:0000259" key="1">
    <source>
        <dbReference type="PROSITE" id="PS50943"/>
    </source>
</evidence>
<evidence type="ECO:0000313" key="3">
    <source>
        <dbReference type="Proteomes" id="UP000319424"/>
    </source>
</evidence>
<accession>A0A552V712</accession>
<name>A0A552V712_9FIRM</name>
<feature type="domain" description="HTH cro/C1-type" evidence="1">
    <location>
        <begin position="13"/>
        <end position="61"/>
    </location>
</feature>
<dbReference type="Proteomes" id="UP000319424">
    <property type="component" value="Unassembled WGS sequence"/>
</dbReference>
<sequence length="124" mass="14685">MKIIERIFDVMDKKHLKIIELADFLSINSSVVSTWKKRNTNPPSEYIIRICEFLDVSIEYLLTGKESSNNLTTDEEYILRLYRKLNFRNKIKIEAILEEKLSQEEEELKKTCKQNPINQTICQS</sequence>
<dbReference type="EMBL" id="VJXW01000007">
    <property type="protein sequence ID" value="TRW26259.1"/>
    <property type="molecule type" value="Genomic_DNA"/>
</dbReference>